<evidence type="ECO:0000313" key="6">
    <source>
        <dbReference type="Proteomes" id="UP000184267"/>
    </source>
</evidence>
<dbReference type="EC" id="3.1.1.-" evidence="3"/>
<dbReference type="PROSITE" id="PS00122">
    <property type="entry name" value="CARBOXYLESTERASE_B_1"/>
    <property type="match status" value="1"/>
</dbReference>
<gene>
    <name evidence="5" type="ORF">TRAPUB_7325</name>
</gene>
<dbReference type="STRING" id="154538.A0A1M2V3N8"/>
<comment type="caution">
    <text evidence="5">The sequence shown here is derived from an EMBL/GenBank/DDBJ whole genome shotgun (WGS) entry which is preliminary data.</text>
</comment>
<dbReference type="SUPFAM" id="SSF53474">
    <property type="entry name" value="alpha/beta-Hydrolases"/>
    <property type="match status" value="1"/>
</dbReference>
<proteinExistence type="inferred from homology"/>
<sequence length="407" mass="42573">MSVRFTDALTAGDASGYDGTGFAIAGINRGTPFLYVNLNYRLGVLGFPQGQEATSRGALNLGLKDILTALEWVQQNIAAFGGDPSKVTIFGQSAGSIAVANLFLNSNLESLVRAAIFESGAQSSLPMFPGAHRDRDWQNFVAAVPQCSGASSTDTFDCLRQADITAIVRGQSAASGQAGEQFPWAPVIDGTGGVIPDLPSKLLAAGQFSRLPFISGSNLDEGTQFVSTSLSSDDQLTQFFDNFVNPAGGASAAQQTQIEALIQLYPDDPAQGSPYGTGSNTFGLGSEYKRAASIAGDIWFHSIRRAWNQAASAQGVPVFAYLFTDPQAAGNPSQGGEHLILLLPKTGIDVSRCAVAHGAELSYVFGAPGAAPASTLSATMKDYWISFATSLDPNDGKGNDRAYCLQG</sequence>
<feature type="domain" description="Carboxylesterase type B" evidence="4">
    <location>
        <begin position="9"/>
        <end position="395"/>
    </location>
</feature>
<evidence type="ECO:0000259" key="4">
    <source>
        <dbReference type="Pfam" id="PF00135"/>
    </source>
</evidence>
<dbReference type="InterPro" id="IPR002018">
    <property type="entry name" value="CarbesteraseB"/>
</dbReference>
<comment type="similarity">
    <text evidence="1 3">Belongs to the type-B carboxylesterase/lipase family.</text>
</comment>
<dbReference type="GO" id="GO:0016787">
    <property type="term" value="F:hydrolase activity"/>
    <property type="evidence" value="ECO:0007669"/>
    <property type="project" value="UniProtKB-KW"/>
</dbReference>
<dbReference type="OrthoDB" id="408631at2759"/>
<dbReference type="EMBL" id="MNAD01001693">
    <property type="protein sequence ID" value="OJT02210.1"/>
    <property type="molecule type" value="Genomic_DNA"/>
</dbReference>
<evidence type="ECO:0000256" key="2">
    <source>
        <dbReference type="ARBA" id="ARBA00022801"/>
    </source>
</evidence>
<keyword evidence="2 3" id="KW-0378">Hydrolase</keyword>
<name>A0A1M2V3N8_TRAPU</name>
<accession>A0A1M2V3N8</accession>
<dbReference type="InterPro" id="IPR019826">
    <property type="entry name" value="Carboxylesterase_B_AS"/>
</dbReference>
<evidence type="ECO:0000256" key="3">
    <source>
        <dbReference type="RuleBase" id="RU361235"/>
    </source>
</evidence>
<dbReference type="InterPro" id="IPR029058">
    <property type="entry name" value="AB_hydrolase_fold"/>
</dbReference>
<keyword evidence="6" id="KW-1185">Reference proteome</keyword>
<protein>
    <recommendedName>
        <fullName evidence="3">Carboxylic ester hydrolase</fullName>
        <ecNumber evidence="3">3.1.1.-</ecNumber>
    </recommendedName>
</protein>
<evidence type="ECO:0000313" key="5">
    <source>
        <dbReference type="EMBL" id="OJT02210.1"/>
    </source>
</evidence>
<dbReference type="Pfam" id="PF00135">
    <property type="entry name" value="COesterase"/>
    <property type="match status" value="1"/>
</dbReference>
<organism evidence="5 6">
    <name type="scientific">Trametes pubescens</name>
    <name type="common">White-rot fungus</name>
    <dbReference type="NCBI Taxonomy" id="154538"/>
    <lineage>
        <taxon>Eukaryota</taxon>
        <taxon>Fungi</taxon>
        <taxon>Dikarya</taxon>
        <taxon>Basidiomycota</taxon>
        <taxon>Agaricomycotina</taxon>
        <taxon>Agaricomycetes</taxon>
        <taxon>Polyporales</taxon>
        <taxon>Polyporaceae</taxon>
        <taxon>Trametes</taxon>
    </lineage>
</organism>
<dbReference type="OMA" id="ALFRYMK"/>
<dbReference type="Proteomes" id="UP000184267">
    <property type="component" value="Unassembled WGS sequence"/>
</dbReference>
<dbReference type="AlphaFoldDB" id="A0A1M2V3N8"/>
<dbReference type="Gene3D" id="3.40.50.1820">
    <property type="entry name" value="alpha/beta hydrolase"/>
    <property type="match status" value="1"/>
</dbReference>
<reference evidence="5 6" key="1">
    <citation type="submission" date="2016-10" db="EMBL/GenBank/DDBJ databases">
        <title>Genome sequence of the basidiomycete white-rot fungus Trametes pubescens.</title>
        <authorList>
            <person name="Makela M.R."/>
            <person name="Granchi Z."/>
            <person name="Peng M."/>
            <person name="De Vries R.P."/>
            <person name="Grigoriev I."/>
            <person name="Riley R."/>
            <person name="Hilden K."/>
        </authorList>
    </citation>
    <scope>NUCLEOTIDE SEQUENCE [LARGE SCALE GENOMIC DNA]</scope>
    <source>
        <strain evidence="5 6">FBCC735</strain>
    </source>
</reference>
<dbReference type="InterPro" id="IPR050309">
    <property type="entry name" value="Type-B_Carboxylest/Lipase"/>
</dbReference>
<dbReference type="PANTHER" id="PTHR11559">
    <property type="entry name" value="CARBOXYLESTERASE"/>
    <property type="match status" value="1"/>
</dbReference>
<evidence type="ECO:0000256" key="1">
    <source>
        <dbReference type="ARBA" id="ARBA00005964"/>
    </source>
</evidence>